<sequence length="306" mass="32777">MNNKLIAVLLSVIIASGLIYTHPAFAHNFGGDASATWLAKMAEIKTEIGLVAKHVGDKNAINYYSDALGEYWNVNDTREMGERNTLLQTEIPSTINATLSDALAGNQNAVNIDVSKLNGYLDESIPVRVDASKLDNSTVQALAVVFVQKEALEKYGIALNTTTNLNDMSQMNMSGGSMSNGMSMSSTIVNQNAYENSIGLATAAQSMFNDLATKYPGQSDANAKISTAFTKLVQDLNNKADVNTIMTDVHVHIHPVMISAYNIQGIDGTTTNTVPAVPEFPLPALLAVVSIAGVVVTTRFRSRLGF</sequence>
<accession>A0A2H1FCV4</accession>
<organism evidence="1 2">
    <name type="scientific">Candidatus Nitrosotalea okcheonensis</name>
    <dbReference type="NCBI Taxonomy" id="1903276"/>
    <lineage>
        <taxon>Archaea</taxon>
        <taxon>Nitrososphaerota</taxon>
        <taxon>Nitrososphaeria</taxon>
        <taxon>Nitrosotaleales</taxon>
        <taxon>Nitrosotaleaceae</taxon>
        <taxon>Nitrosotalea</taxon>
    </lineage>
</organism>
<dbReference type="Proteomes" id="UP000230607">
    <property type="component" value="Chromosome 1"/>
</dbReference>
<dbReference type="EMBL" id="LT841358">
    <property type="protein sequence ID" value="SMH70479.1"/>
    <property type="molecule type" value="Genomic_DNA"/>
</dbReference>
<dbReference type="AlphaFoldDB" id="A0A2H1FCV4"/>
<dbReference type="RefSeq" id="WP_157926619.1">
    <property type="nucleotide sequence ID" value="NZ_LT841358.1"/>
</dbReference>
<evidence type="ECO:0000313" key="1">
    <source>
        <dbReference type="EMBL" id="SMH70479.1"/>
    </source>
</evidence>
<name>A0A2H1FCV4_9ARCH</name>
<gene>
    <name evidence="1" type="ORF">NCS_10286</name>
</gene>
<dbReference type="OrthoDB" id="11292at2157"/>
<evidence type="ECO:0000313" key="2">
    <source>
        <dbReference type="Proteomes" id="UP000230607"/>
    </source>
</evidence>
<protein>
    <submittedName>
        <fullName evidence="1">Uncharacterized protein</fullName>
    </submittedName>
</protein>
<reference evidence="2" key="1">
    <citation type="submission" date="2017-03" db="EMBL/GenBank/DDBJ databases">
        <authorList>
            <person name="Herbold C."/>
        </authorList>
    </citation>
    <scope>NUCLEOTIDE SEQUENCE [LARGE SCALE GENOMIC DNA]</scope>
</reference>
<keyword evidence="2" id="KW-1185">Reference proteome</keyword>
<proteinExistence type="predicted"/>